<accession>A0A1I6EIP9</accession>
<organism evidence="2 3">
    <name type="scientific">Desulfoscipio geothermicus DSM 3669</name>
    <dbReference type="NCBI Taxonomy" id="1121426"/>
    <lineage>
        <taxon>Bacteria</taxon>
        <taxon>Bacillati</taxon>
        <taxon>Bacillota</taxon>
        <taxon>Clostridia</taxon>
        <taxon>Eubacteriales</taxon>
        <taxon>Desulfallaceae</taxon>
        <taxon>Desulfoscipio</taxon>
    </lineage>
</organism>
<dbReference type="EMBL" id="FOYM01000048">
    <property type="protein sequence ID" value="SFR17619.1"/>
    <property type="molecule type" value="Genomic_DNA"/>
</dbReference>
<dbReference type="Pfam" id="PF17651">
    <property type="entry name" value="Raco_middle"/>
    <property type="match status" value="1"/>
</dbReference>
<dbReference type="SUPFAM" id="SSF54292">
    <property type="entry name" value="2Fe-2S ferredoxin-like"/>
    <property type="match status" value="1"/>
</dbReference>
<dbReference type="PANTHER" id="PTHR42895">
    <property type="entry name" value="IRON-SULFUR CLUSTER-BINDING PROTEIN-RELATED"/>
    <property type="match status" value="1"/>
</dbReference>
<proteinExistence type="predicted"/>
<dbReference type="AlphaFoldDB" id="A0A1I6EIP9"/>
<dbReference type="InterPro" id="IPR041414">
    <property type="entry name" value="Raco-like_middle"/>
</dbReference>
<dbReference type="InterPro" id="IPR001041">
    <property type="entry name" value="2Fe-2S_ferredoxin-type"/>
</dbReference>
<dbReference type="PROSITE" id="PS51085">
    <property type="entry name" value="2FE2S_FER_2"/>
    <property type="match status" value="1"/>
</dbReference>
<dbReference type="RefSeq" id="WP_092487685.1">
    <property type="nucleotide sequence ID" value="NZ_FOYM01000048.1"/>
</dbReference>
<dbReference type="PANTHER" id="PTHR42895:SF2">
    <property type="entry name" value="IRON-SULFUR CLUSTER PROTEIN"/>
    <property type="match status" value="1"/>
</dbReference>
<dbReference type="SUPFAM" id="SSF53067">
    <property type="entry name" value="Actin-like ATPase domain"/>
    <property type="match status" value="1"/>
</dbReference>
<reference evidence="3" key="1">
    <citation type="submission" date="2016-10" db="EMBL/GenBank/DDBJ databases">
        <authorList>
            <person name="Varghese N."/>
            <person name="Submissions S."/>
        </authorList>
    </citation>
    <scope>NUCLEOTIDE SEQUENCE [LARGE SCALE GENOMIC DNA]</scope>
    <source>
        <strain evidence="3">DSM 3669</strain>
    </source>
</reference>
<dbReference type="Gene3D" id="3.30.420.480">
    <property type="entry name" value="Domain of unknown function (DUF4445)"/>
    <property type="match status" value="1"/>
</dbReference>
<dbReference type="Proteomes" id="UP000199584">
    <property type="component" value="Unassembled WGS sequence"/>
</dbReference>
<dbReference type="CDD" id="cd00207">
    <property type="entry name" value="fer2"/>
    <property type="match status" value="1"/>
</dbReference>
<name>A0A1I6EIP9_9FIRM</name>
<dbReference type="InterPro" id="IPR042259">
    <property type="entry name" value="Raco-like_middle_sf"/>
</dbReference>
<dbReference type="Pfam" id="PF14574">
    <property type="entry name" value="RACo_C_ter"/>
    <property type="match status" value="1"/>
</dbReference>
<dbReference type="GO" id="GO:0051536">
    <property type="term" value="F:iron-sulfur cluster binding"/>
    <property type="evidence" value="ECO:0007669"/>
    <property type="project" value="InterPro"/>
</dbReference>
<dbReference type="STRING" id="39060.SAMN05660706_1489"/>
<evidence type="ECO:0000313" key="2">
    <source>
        <dbReference type="EMBL" id="SFR17619.1"/>
    </source>
</evidence>
<dbReference type="Pfam" id="PF00111">
    <property type="entry name" value="Fer2"/>
    <property type="match status" value="1"/>
</dbReference>
<dbReference type="InterPro" id="IPR052911">
    <property type="entry name" value="Corrinoid_activation_enz"/>
</dbReference>
<dbReference type="InterPro" id="IPR036010">
    <property type="entry name" value="2Fe-2S_ferredoxin-like_sf"/>
</dbReference>
<gene>
    <name evidence="2" type="ORF">SAMN05660706_1489</name>
</gene>
<dbReference type="InterPro" id="IPR012675">
    <property type="entry name" value="Beta-grasp_dom_sf"/>
</dbReference>
<evidence type="ECO:0000313" key="3">
    <source>
        <dbReference type="Proteomes" id="UP000199584"/>
    </source>
</evidence>
<protein>
    <submittedName>
        <fullName evidence="2">Uncharacterized 2Fe-2 and 4Fe-4S clusters-containing protein, contains DUF4445 domain</fullName>
    </submittedName>
</protein>
<dbReference type="Gene3D" id="3.10.20.30">
    <property type="match status" value="1"/>
</dbReference>
<sequence length="613" mass="65827">MAIIIEFEPIGRRVEAEAGQTIMQLSQGLLDPETDGVIAPCGGKGVCGRCKVRLIEGELFPSNETEKRLLGEEYINQGYRLACQAVIAGPAKIEILPETLSKRQKLQLDGHVFGVVPEPAIKRHTISLKATTVDYPYSLWQQVELSLATKMEIAGLRMDTELIGCIDPLAGDGQVVITTRKGEIINAVRGTRYTGPVGFAVDLGTTKVAGYLVDLQTGEILAADGILNPQIAYGEDVISRLVFALDGEEQYNRIKQALREGLNRLLHNLCKSAAVNPENVEEVVVVGNTAMHHLILGLPVRQLARSPYVPAVTLPVEVKGRTWGVDMAPGGVVYLLPAVAGYVGGDHVAMILCSRIYEATGVTLGLDIGTNTEIVLARDGELISCSCASGPAFEGAHVQQGMRAIDGAICEVTYNGGQRLQYKTIGEKPPTGICGSGILDAVAELYRSGVVHGNGRLDNSHPCVRFNETRKVPEYVLVPSEESGTGKDIVVTQKDISEIQLAKAAIAAATKTLLAESGLKTEDIDRVIIAGAFGTHINLNSAVAIGMLPDLPLERYRQIGNAAGGGARMILLSETERFKAEKIARIIKYIELASNNNFSNLFLKQMGFPKLNA</sequence>
<dbReference type="OrthoDB" id="9810588at2"/>
<evidence type="ECO:0000259" key="1">
    <source>
        <dbReference type="PROSITE" id="PS51085"/>
    </source>
</evidence>
<dbReference type="InterPro" id="IPR043129">
    <property type="entry name" value="ATPase_NBD"/>
</dbReference>
<feature type="domain" description="2Fe-2S ferredoxin-type" evidence="1">
    <location>
        <begin position="1"/>
        <end position="99"/>
    </location>
</feature>
<keyword evidence="3" id="KW-1185">Reference proteome</keyword>
<dbReference type="InterPro" id="IPR027980">
    <property type="entry name" value="RACo_C"/>
</dbReference>